<feature type="transmembrane region" description="Helical" evidence="1">
    <location>
        <begin position="133"/>
        <end position="161"/>
    </location>
</feature>
<dbReference type="PROSITE" id="PS50853">
    <property type="entry name" value="FN3"/>
    <property type="match status" value="1"/>
</dbReference>
<dbReference type="Proteomes" id="UP001164746">
    <property type="component" value="Chromosome 5"/>
</dbReference>
<dbReference type="Pfam" id="PF00041">
    <property type="entry name" value="fn3"/>
    <property type="match status" value="1"/>
</dbReference>
<sequence length="170" mass="18625">MTQGLSSFLTITDVKIEDYGMYKLSVYNGIGSRFAEWLHVKPIGKPDSPTDYHVIQEEISETSAVLTWAPGFDNGSSQTFYITYGKKGDSSGRITKSVEHKYEGKINYTLRNLETETEYIASINAYNVEGKQAVFPVALIGGSSGGGIATVLVIIGVIFIVKKIRTSGKR</sequence>
<name>A0ABY7EC53_MYAAR</name>
<evidence type="ECO:0000259" key="2">
    <source>
        <dbReference type="PROSITE" id="PS50853"/>
    </source>
</evidence>
<dbReference type="SUPFAM" id="SSF49265">
    <property type="entry name" value="Fibronectin type III"/>
    <property type="match status" value="1"/>
</dbReference>
<dbReference type="InterPro" id="IPR036179">
    <property type="entry name" value="Ig-like_dom_sf"/>
</dbReference>
<dbReference type="InterPro" id="IPR003961">
    <property type="entry name" value="FN3_dom"/>
</dbReference>
<keyword evidence="4" id="KW-1185">Reference proteome</keyword>
<dbReference type="SUPFAM" id="SSF48726">
    <property type="entry name" value="Immunoglobulin"/>
    <property type="match status" value="1"/>
</dbReference>
<evidence type="ECO:0000313" key="4">
    <source>
        <dbReference type="Proteomes" id="UP001164746"/>
    </source>
</evidence>
<keyword evidence="1" id="KW-0812">Transmembrane</keyword>
<accession>A0ABY7EC53</accession>
<reference evidence="3" key="1">
    <citation type="submission" date="2022-11" db="EMBL/GenBank/DDBJ databases">
        <title>Centuries of genome instability and evolution in soft-shell clam transmissible cancer (bioRxiv).</title>
        <authorList>
            <person name="Hart S.F.M."/>
            <person name="Yonemitsu M.A."/>
            <person name="Giersch R.M."/>
            <person name="Beal B.F."/>
            <person name="Arriagada G."/>
            <person name="Davis B.W."/>
            <person name="Ostrander E.A."/>
            <person name="Goff S.P."/>
            <person name="Metzger M.J."/>
        </authorList>
    </citation>
    <scope>NUCLEOTIDE SEQUENCE</scope>
    <source>
        <strain evidence="3">MELC-2E11</strain>
        <tissue evidence="3">Siphon/mantle</tissue>
    </source>
</reference>
<keyword evidence="1" id="KW-1133">Transmembrane helix</keyword>
<dbReference type="InterPro" id="IPR036116">
    <property type="entry name" value="FN3_sf"/>
</dbReference>
<evidence type="ECO:0000313" key="3">
    <source>
        <dbReference type="EMBL" id="WAR06527.1"/>
    </source>
</evidence>
<dbReference type="Gene3D" id="2.60.40.10">
    <property type="entry name" value="Immunoglobulins"/>
    <property type="match status" value="1"/>
</dbReference>
<dbReference type="EMBL" id="CP111016">
    <property type="protein sequence ID" value="WAR06527.1"/>
    <property type="molecule type" value="Genomic_DNA"/>
</dbReference>
<organism evidence="3 4">
    <name type="scientific">Mya arenaria</name>
    <name type="common">Soft-shell clam</name>
    <dbReference type="NCBI Taxonomy" id="6604"/>
    <lineage>
        <taxon>Eukaryota</taxon>
        <taxon>Metazoa</taxon>
        <taxon>Spiralia</taxon>
        <taxon>Lophotrochozoa</taxon>
        <taxon>Mollusca</taxon>
        <taxon>Bivalvia</taxon>
        <taxon>Autobranchia</taxon>
        <taxon>Heteroconchia</taxon>
        <taxon>Euheterodonta</taxon>
        <taxon>Imparidentia</taxon>
        <taxon>Neoheterodontei</taxon>
        <taxon>Myida</taxon>
        <taxon>Myoidea</taxon>
        <taxon>Myidae</taxon>
        <taxon>Mya</taxon>
    </lineage>
</organism>
<dbReference type="CDD" id="cd00063">
    <property type="entry name" value="FN3"/>
    <property type="match status" value="1"/>
</dbReference>
<evidence type="ECO:0000256" key="1">
    <source>
        <dbReference type="SAM" id="Phobius"/>
    </source>
</evidence>
<gene>
    <name evidence="3" type="ORF">MAR_021896</name>
</gene>
<protein>
    <submittedName>
        <fullName evidence="3">NPHN-like protein</fullName>
    </submittedName>
</protein>
<feature type="domain" description="Fibronectin type-III" evidence="2">
    <location>
        <begin position="48"/>
        <end position="146"/>
    </location>
</feature>
<dbReference type="InterPro" id="IPR013783">
    <property type="entry name" value="Ig-like_fold"/>
</dbReference>
<keyword evidence="1" id="KW-0472">Membrane</keyword>
<proteinExistence type="predicted"/>
<dbReference type="SMART" id="SM00060">
    <property type="entry name" value="FN3"/>
    <property type="match status" value="1"/>
</dbReference>